<dbReference type="InterPro" id="IPR029043">
    <property type="entry name" value="GcvT/YgfZ_C"/>
</dbReference>
<dbReference type="Pfam" id="PF01571">
    <property type="entry name" value="GCV_T"/>
    <property type="match status" value="1"/>
</dbReference>
<name>A0A2U8GLZ2_9RHOO</name>
<keyword evidence="4" id="KW-1185">Reference proteome</keyword>
<dbReference type="InterPro" id="IPR027266">
    <property type="entry name" value="TrmE/GcvT-like"/>
</dbReference>
<dbReference type="SUPFAM" id="SSF103025">
    <property type="entry name" value="Folate-binding domain"/>
    <property type="match status" value="1"/>
</dbReference>
<dbReference type="NCBIfam" id="TIGR03317">
    <property type="entry name" value="ygfZ_signature"/>
    <property type="match status" value="1"/>
</dbReference>
<gene>
    <name evidence="3" type="ORF">CEW83_03940</name>
</gene>
<protein>
    <submittedName>
        <fullName evidence="3">Folate-binding protein YgfZ</fullName>
    </submittedName>
</protein>
<dbReference type="GO" id="GO:0016226">
    <property type="term" value="P:iron-sulfur cluster assembly"/>
    <property type="evidence" value="ECO:0007669"/>
    <property type="project" value="TreeGrafter"/>
</dbReference>
<feature type="domain" description="GCVT N-terminal" evidence="2">
    <location>
        <begin position="25"/>
        <end position="225"/>
    </location>
</feature>
<dbReference type="EMBL" id="CP022187">
    <property type="protein sequence ID" value="AWI74470.1"/>
    <property type="molecule type" value="Genomic_DNA"/>
</dbReference>
<dbReference type="PANTHER" id="PTHR22602:SF0">
    <property type="entry name" value="TRANSFERASE CAF17, MITOCHONDRIAL-RELATED"/>
    <property type="match status" value="1"/>
</dbReference>
<accession>A0A2U8GLZ2</accession>
<dbReference type="KEGG" id="acom:CEW83_03940"/>
<sequence>MTTWTDFLSGEGATLDDNFVSFGDATAEAAALATGTLAVPLLHLGLVQSTGPDSAAYLHNLFSNDVNKLPAGSAQWNSFNSPKGRMLASFLLWREEDGHSLLMSADILPAMHKKLSMYILRSKVKLADASATRALIGLAGAKLGACLEAAGLPFPAADMQESLADGIRIVRIGAEAAIAVVDADAAPDLFRRIRAAGAIPAGTNAWHLAMVRAGVPLVTSATQEEFVAQMLNYDLIGGISFQKGCYPGQEIVARTKYLGKLKKRMYRVSIAAESAPTAGADLYSPAFGDQSAGKLVNVAALGDGSFEALAVMQNSCAEDGDVHLGAPDGPALAVLDLPYALP</sequence>
<evidence type="ECO:0000313" key="3">
    <source>
        <dbReference type="EMBL" id="AWI74470.1"/>
    </source>
</evidence>
<dbReference type="AlphaFoldDB" id="A0A2U8GLZ2"/>
<proteinExistence type="predicted"/>
<dbReference type="InterPro" id="IPR045179">
    <property type="entry name" value="YgfZ/GcvT"/>
</dbReference>
<reference evidence="3 4" key="1">
    <citation type="submission" date="2017-06" db="EMBL/GenBank/DDBJ databases">
        <title>Azoarcus.</title>
        <authorList>
            <person name="Woo J.-H."/>
            <person name="Kim H.-S."/>
        </authorList>
    </citation>
    <scope>NUCLEOTIDE SEQUENCE [LARGE SCALE GENOMIC DNA]</scope>
    <source>
        <strain evidence="3 4">TSPY31</strain>
    </source>
</reference>
<dbReference type="Proteomes" id="UP000244930">
    <property type="component" value="Chromosome"/>
</dbReference>
<keyword evidence="1" id="KW-0809">Transit peptide</keyword>
<evidence type="ECO:0000259" key="2">
    <source>
        <dbReference type="Pfam" id="PF01571"/>
    </source>
</evidence>
<evidence type="ECO:0000313" key="4">
    <source>
        <dbReference type="Proteomes" id="UP000244930"/>
    </source>
</evidence>
<dbReference type="SUPFAM" id="SSF101790">
    <property type="entry name" value="Aminomethyltransferase beta-barrel domain"/>
    <property type="match status" value="1"/>
</dbReference>
<evidence type="ECO:0000256" key="1">
    <source>
        <dbReference type="ARBA" id="ARBA00022946"/>
    </source>
</evidence>
<dbReference type="Gene3D" id="3.30.1360.120">
    <property type="entry name" value="Probable tRNA modification gtpase trme, domain 1"/>
    <property type="match status" value="1"/>
</dbReference>
<dbReference type="RefSeq" id="WP_108948177.1">
    <property type="nucleotide sequence ID" value="NZ_CP022187.1"/>
</dbReference>
<dbReference type="InterPro" id="IPR006222">
    <property type="entry name" value="GCVT_N"/>
</dbReference>
<dbReference type="InterPro" id="IPR017703">
    <property type="entry name" value="YgfZ/GCV_T_CS"/>
</dbReference>
<dbReference type="PANTHER" id="PTHR22602">
    <property type="entry name" value="TRANSFERASE CAF17, MITOCHONDRIAL-RELATED"/>
    <property type="match status" value="1"/>
</dbReference>
<organism evidence="3 4">
    <name type="scientific">Parazoarcus communis</name>
    <dbReference type="NCBI Taxonomy" id="41977"/>
    <lineage>
        <taxon>Bacteria</taxon>
        <taxon>Pseudomonadati</taxon>
        <taxon>Pseudomonadota</taxon>
        <taxon>Betaproteobacteria</taxon>
        <taxon>Rhodocyclales</taxon>
        <taxon>Zoogloeaceae</taxon>
        <taxon>Parazoarcus</taxon>
    </lineage>
</organism>